<feature type="active site" description="Proton acceptor" evidence="3">
    <location>
        <position position="87"/>
    </location>
</feature>
<dbReference type="InterPro" id="IPR036568">
    <property type="entry name" value="GGCT-like_sf"/>
</dbReference>
<protein>
    <recommendedName>
        <fullName evidence="1">gamma-glutamylcyclotransferase</fullName>
        <ecNumber evidence="1">4.3.2.9</ecNumber>
    </recommendedName>
</protein>
<accession>A0A9D4EBR8</accession>
<dbReference type="InterPro" id="IPR013024">
    <property type="entry name" value="GGCT-like"/>
</dbReference>
<evidence type="ECO:0000313" key="5">
    <source>
        <dbReference type="EMBL" id="KAH3776380.1"/>
    </source>
</evidence>
<evidence type="ECO:0000256" key="4">
    <source>
        <dbReference type="PIRSR" id="PIRSR617939-2"/>
    </source>
</evidence>
<reference evidence="5" key="2">
    <citation type="submission" date="2020-11" db="EMBL/GenBank/DDBJ databases">
        <authorList>
            <person name="McCartney M.A."/>
            <person name="Auch B."/>
            <person name="Kono T."/>
            <person name="Mallez S."/>
            <person name="Becker A."/>
            <person name="Gohl D.M."/>
            <person name="Silverstein K.A.T."/>
            <person name="Koren S."/>
            <person name="Bechman K.B."/>
            <person name="Herman A."/>
            <person name="Abrahante J.E."/>
            <person name="Garbe J."/>
        </authorList>
    </citation>
    <scope>NUCLEOTIDE SEQUENCE</scope>
    <source>
        <strain evidence="5">Duluth1</strain>
        <tissue evidence="5">Whole animal</tissue>
    </source>
</reference>
<keyword evidence="6" id="KW-1185">Reference proteome</keyword>
<dbReference type="GO" id="GO:0003839">
    <property type="term" value="F:gamma-glutamylcyclotransferase activity"/>
    <property type="evidence" value="ECO:0007669"/>
    <property type="project" value="UniProtKB-EC"/>
</dbReference>
<dbReference type="Pfam" id="PF13772">
    <property type="entry name" value="AIG2_2"/>
    <property type="match status" value="1"/>
</dbReference>
<dbReference type="Gene3D" id="3.10.490.10">
    <property type="entry name" value="Gamma-glutamyl cyclotransferase-like"/>
    <property type="match status" value="1"/>
</dbReference>
<comment type="caution">
    <text evidence="5">The sequence shown here is derived from an EMBL/GenBank/DDBJ whole genome shotgun (WGS) entry which is preliminary data.</text>
</comment>
<dbReference type="CDD" id="cd06661">
    <property type="entry name" value="GGCT_like"/>
    <property type="match status" value="1"/>
</dbReference>
<feature type="binding site" evidence="4">
    <location>
        <begin position="7"/>
        <end position="12"/>
    </location>
    <ligand>
        <name>substrate</name>
    </ligand>
</feature>
<name>A0A9D4EBR8_DREPO</name>
<dbReference type="PANTHER" id="PTHR12935">
    <property type="entry name" value="GAMMA-GLUTAMYLCYCLOTRANSFERASE"/>
    <property type="match status" value="1"/>
</dbReference>
<dbReference type="OrthoDB" id="2924818at2759"/>
<dbReference type="Proteomes" id="UP000828390">
    <property type="component" value="Unassembled WGS sequence"/>
</dbReference>
<feature type="binding site" evidence="4">
    <location>
        <position position="130"/>
    </location>
    <ligand>
        <name>substrate</name>
    </ligand>
</feature>
<reference evidence="5" key="1">
    <citation type="journal article" date="2019" name="bioRxiv">
        <title>The Genome of the Zebra Mussel, Dreissena polymorpha: A Resource for Invasive Species Research.</title>
        <authorList>
            <person name="McCartney M.A."/>
            <person name="Auch B."/>
            <person name="Kono T."/>
            <person name="Mallez S."/>
            <person name="Zhang Y."/>
            <person name="Obille A."/>
            <person name="Becker A."/>
            <person name="Abrahante J.E."/>
            <person name="Garbe J."/>
            <person name="Badalamenti J.P."/>
            <person name="Herman A."/>
            <person name="Mangelson H."/>
            <person name="Liachko I."/>
            <person name="Sullivan S."/>
            <person name="Sone E.D."/>
            <person name="Koren S."/>
            <person name="Silverstein K.A.T."/>
            <person name="Beckman K.B."/>
            <person name="Gohl D.M."/>
        </authorList>
    </citation>
    <scope>NUCLEOTIDE SEQUENCE</scope>
    <source>
        <strain evidence="5">Duluth1</strain>
        <tissue evidence="5">Whole animal</tissue>
    </source>
</reference>
<proteinExistence type="predicted"/>
<dbReference type="PANTHER" id="PTHR12935:SF0">
    <property type="entry name" value="GAMMA-GLUTAMYLCYCLOTRANSFERASE"/>
    <property type="match status" value="1"/>
</dbReference>
<gene>
    <name evidence="5" type="ORF">DPMN_177803</name>
</gene>
<organism evidence="5 6">
    <name type="scientific">Dreissena polymorpha</name>
    <name type="common">Zebra mussel</name>
    <name type="synonym">Mytilus polymorpha</name>
    <dbReference type="NCBI Taxonomy" id="45954"/>
    <lineage>
        <taxon>Eukaryota</taxon>
        <taxon>Metazoa</taxon>
        <taxon>Spiralia</taxon>
        <taxon>Lophotrochozoa</taxon>
        <taxon>Mollusca</taxon>
        <taxon>Bivalvia</taxon>
        <taxon>Autobranchia</taxon>
        <taxon>Heteroconchia</taxon>
        <taxon>Euheterodonta</taxon>
        <taxon>Imparidentia</taxon>
        <taxon>Neoheterodontei</taxon>
        <taxon>Myida</taxon>
        <taxon>Dreissenoidea</taxon>
        <taxon>Dreissenidae</taxon>
        <taxon>Dreissena</taxon>
    </lineage>
</organism>
<dbReference type="EMBL" id="JAIWYP010000009">
    <property type="protein sequence ID" value="KAH3776380.1"/>
    <property type="molecule type" value="Genomic_DNA"/>
</dbReference>
<sequence>MRMSFLYFAFGSNLLRQRLRLNNPSATFVSTARLEGYRLAFSNMGLDPRTMRWRGGAATIVDAPGHAVWGCVWRLDNEHRESLDRQESVYNAIEVPVTAPDNTVYTCLTYQLPKDLLSPRGFDPRPSPMYLDVIVRGAVQNHLPGSYIDQLNAVQHNGLHEDIDLYTHLLRMLNDDL</sequence>
<evidence type="ECO:0000256" key="1">
    <source>
        <dbReference type="ARBA" id="ARBA00012346"/>
    </source>
</evidence>
<evidence type="ECO:0000313" key="6">
    <source>
        <dbReference type="Proteomes" id="UP000828390"/>
    </source>
</evidence>
<dbReference type="SUPFAM" id="SSF110857">
    <property type="entry name" value="Gamma-glutamyl cyclotransferase-like"/>
    <property type="match status" value="1"/>
</dbReference>
<dbReference type="EC" id="4.3.2.9" evidence="1"/>
<evidence type="ECO:0000256" key="2">
    <source>
        <dbReference type="ARBA" id="ARBA00023239"/>
    </source>
</evidence>
<dbReference type="AlphaFoldDB" id="A0A9D4EBR8"/>
<dbReference type="InterPro" id="IPR017939">
    <property type="entry name" value="G-Glutamylcylcotransferase"/>
</dbReference>
<evidence type="ECO:0000256" key="3">
    <source>
        <dbReference type="PIRSR" id="PIRSR617939-1"/>
    </source>
</evidence>
<keyword evidence="2" id="KW-0456">Lyase</keyword>